<keyword evidence="2" id="KW-1185">Reference proteome</keyword>
<proteinExistence type="predicted"/>
<dbReference type="EMBL" id="BMKW01000001">
    <property type="protein sequence ID" value="GGJ00246.1"/>
    <property type="molecule type" value="Genomic_DNA"/>
</dbReference>
<organism evidence="1 2">
    <name type="scientific">Neoroseomonas lacus</name>
    <dbReference type="NCBI Taxonomy" id="287609"/>
    <lineage>
        <taxon>Bacteria</taxon>
        <taxon>Pseudomonadati</taxon>
        <taxon>Pseudomonadota</taxon>
        <taxon>Alphaproteobacteria</taxon>
        <taxon>Acetobacterales</taxon>
        <taxon>Acetobacteraceae</taxon>
        <taxon>Neoroseomonas</taxon>
    </lineage>
</organism>
<sequence>MQRSAVSIAIEQALRAELALTDQPRVALEAIAEELFASLDRIATTGDQRGAQAMQAAQREFKEVFARVWREYGGDGALPPPNVPDDSSCVYYRPRAN</sequence>
<name>A0A917K5Y4_9PROT</name>
<protein>
    <submittedName>
        <fullName evidence="1">Uncharacterized protein</fullName>
    </submittedName>
</protein>
<evidence type="ECO:0000313" key="1">
    <source>
        <dbReference type="EMBL" id="GGJ00246.1"/>
    </source>
</evidence>
<accession>A0A917K5Y4</accession>
<dbReference type="RefSeq" id="WP_188965207.1">
    <property type="nucleotide sequence ID" value="NZ_BMKW01000001.1"/>
</dbReference>
<dbReference type="Proteomes" id="UP000661507">
    <property type="component" value="Unassembled WGS sequence"/>
</dbReference>
<evidence type="ECO:0000313" key="2">
    <source>
        <dbReference type="Proteomes" id="UP000661507"/>
    </source>
</evidence>
<comment type="caution">
    <text evidence="1">The sequence shown here is derived from an EMBL/GenBank/DDBJ whole genome shotgun (WGS) entry which is preliminary data.</text>
</comment>
<reference evidence="1" key="2">
    <citation type="submission" date="2020-09" db="EMBL/GenBank/DDBJ databases">
        <authorList>
            <person name="Sun Q."/>
            <person name="Zhou Y."/>
        </authorList>
    </citation>
    <scope>NUCLEOTIDE SEQUENCE</scope>
    <source>
        <strain evidence="1">CGMCC 1.3617</strain>
    </source>
</reference>
<reference evidence="1" key="1">
    <citation type="journal article" date="2014" name="Int. J. Syst. Evol. Microbiol.">
        <title>Complete genome sequence of Corynebacterium casei LMG S-19264T (=DSM 44701T), isolated from a smear-ripened cheese.</title>
        <authorList>
            <consortium name="US DOE Joint Genome Institute (JGI-PGF)"/>
            <person name="Walter F."/>
            <person name="Albersmeier A."/>
            <person name="Kalinowski J."/>
            <person name="Ruckert C."/>
        </authorList>
    </citation>
    <scope>NUCLEOTIDE SEQUENCE</scope>
    <source>
        <strain evidence="1">CGMCC 1.3617</strain>
    </source>
</reference>
<dbReference type="AlphaFoldDB" id="A0A917K5Y4"/>
<gene>
    <name evidence="1" type="ORF">GCM10011320_03800</name>
</gene>